<dbReference type="AlphaFoldDB" id="A0ABD0JIN5"/>
<accession>A0ABD0JIN5</accession>
<reference evidence="5 6" key="1">
    <citation type="journal article" date="2023" name="Sci. Data">
        <title>Genome assembly of the Korean intertidal mud-creeper Batillaria attramentaria.</title>
        <authorList>
            <person name="Patra A.K."/>
            <person name="Ho P.T."/>
            <person name="Jun S."/>
            <person name="Lee S.J."/>
            <person name="Kim Y."/>
            <person name="Won Y.J."/>
        </authorList>
    </citation>
    <scope>NUCLEOTIDE SEQUENCE [LARGE SCALE GENOMIC DNA]</scope>
    <source>
        <strain evidence="5">Wonlab-2016</strain>
    </source>
</reference>
<evidence type="ECO:0000313" key="6">
    <source>
        <dbReference type="Proteomes" id="UP001519460"/>
    </source>
</evidence>
<sequence>MRRFSMVHLPDSTQHAKSHSGVTYTSGSNLPKEPKNANTTYMTPANSGTITTPNYPSDYPKNVDVYYVVPLLEAKTQTVRVTGSYEIEDRECKFDILVINDDGVKYCSVGYMDKSFQVTGGIWTAYFHTDDTFEHPGFMLHYSVTG</sequence>
<dbReference type="Pfam" id="PF00431">
    <property type="entry name" value="CUB"/>
    <property type="match status" value="1"/>
</dbReference>
<comment type="caution">
    <text evidence="2">Lacks conserved residue(s) required for the propagation of feature annotation.</text>
</comment>
<evidence type="ECO:0000256" key="3">
    <source>
        <dbReference type="SAM" id="MobiDB-lite"/>
    </source>
</evidence>
<feature type="compositionally biased region" description="Polar residues" evidence="3">
    <location>
        <begin position="36"/>
        <end position="45"/>
    </location>
</feature>
<feature type="compositionally biased region" description="Polar residues" evidence="3">
    <location>
        <begin position="11"/>
        <end position="29"/>
    </location>
</feature>
<dbReference type="Gene3D" id="2.60.120.290">
    <property type="entry name" value="Spermadhesin, CUB domain"/>
    <property type="match status" value="1"/>
</dbReference>
<evidence type="ECO:0000259" key="4">
    <source>
        <dbReference type="PROSITE" id="PS01180"/>
    </source>
</evidence>
<name>A0ABD0JIN5_9CAEN</name>
<dbReference type="PANTHER" id="PTHR24255">
    <property type="entry name" value="COMPLEMENT COMPONENT 1, S SUBCOMPONENT-RELATED"/>
    <property type="match status" value="1"/>
</dbReference>
<dbReference type="CDD" id="cd00041">
    <property type="entry name" value="CUB"/>
    <property type="match status" value="1"/>
</dbReference>
<evidence type="ECO:0000313" key="5">
    <source>
        <dbReference type="EMBL" id="KAK7474799.1"/>
    </source>
</evidence>
<keyword evidence="1" id="KW-1015">Disulfide bond</keyword>
<dbReference type="Proteomes" id="UP001519460">
    <property type="component" value="Unassembled WGS sequence"/>
</dbReference>
<dbReference type="SMART" id="SM00042">
    <property type="entry name" value="CUB"/>
    <property type="match status" value="1"/>
</dbReference>
<dbReference type="PANTHER" id="PTHR24255:SF31">
    <property type="entry name" value="CUBILIN-LIKE PROTEIN"/>
    <property type="match status" value="1"/>
</dbReference>
<dbReference type="InterPro" id="IPR035914">
    <property type="entry name" value="Sperma_CUB_dom_sf"/>
</dbReference>
<feature type="domain" description="CUB" evidence="4">
    <location>
        <begin position="26"/>
        <end position="145"/>
    </location>
</feature>
<evidence type="ECO:0000256" key="2">
    <source>
        <dbReference type="PROSITE-ProRule" id="PRU00059"/>
    </source>
</evidence>
<dbReference type="PROSITE" id="PS01180">
    <property type="entry name" value="CUB"/>
    <property type="match status" value="1"/>
</dbReference>
<gene>
    <name evidence="5" type="ORF">BaRGS_00033980</name>
</gene>
<dbReference type="InterPro" id="IPR000859">
    <property type="entry name" value="CUB_dom"/>
</dbReference>
<keyword evidence="6" id="KW-1185">Reference proteome</keyword>
<dbReference type="SUPFAM" id="SSF49854">
    <property type="entry name" value="Spermadhesin, CUB domain"/>
    <property type="match status" value="1"/>
</dbReference>
<evidence type="ECO:0000256" key="1">
    <source>
        <dbReference type="ARBA" id="ARBA00023157"/>
    </source>
</evidence>
<protein>
    <recommendedName>
        <fullName evidence="4">CUB domain-containing protein</fullName>
    </recommendedName>
</protein>
<comment type="caution">
    <text evidence="5">The sequence shown here is derived from an EMBL/GenBank/DDBJ whole genome shotgun (WGS) entry which is preliminary data.</text>
</comment>
<proteinExistence type="predicted"/>
<feature type="region of interest" description="Disordered" evidence="3">
    <location>
        <begin position="1"/>
        <end position="45"/>
    </location>
</feature>
<dbReference type="EMBL" id="JACVVK020000425">
    <property type="protein sequence ID" value="KAK7474799.1"/>
    <property type="molecule type" value="Genomic_DNA"/>
</dbReference>
<organism evidence="5 6">
    <name type="scientific">Batillaria attramentaria</name>
    <dbReference type="NCBI Taxonomy" id="370345"/>
    <lineage>
        <taxon>Eukaryota</taxon>
        <taxon>Metazoa</taxon>
        <taxon>Spiralia</taxon>
        <taxon>Lophotrochozoa</taxon>
        <taxon>Mollusca</taxon>
        <taxon>Gastropoda</taxon>
        <taxon>Caenogastropoda</taxon>
        <taxon>Sorbeoconcha</taxon>
        <taxon>Cerithioidea</taxon>
        <taxon>Batillariidae</taxon>
        <taxon>Batillaria</taxon>
    </lineage>
</organism>